<dbReference type="InterPro" id="IPR017853">
    <property type="entry name" value="GH"/>
</dbReference>
<dbReference type="Pfam" id="PF14310">
    <property type="entry name" value="Fn3-like"/>
    <property type="match status" value="1"/>
</dbReference>
<dbReference type="PANTHER" id="PTHR30620:SF16">
    <property type="entry name" value="LYSOSOMAL BETA GLUCOSIDASE"/>
    <property type="match status" value="1"/>
</dbReference>
<dbReference type="GO" id="GO:0008422">
    <property type="term" value="F:beta-glucosidase activity"/>
    <property type="evidence" value="ECO:0007669"/>
    <property type="project" value="UniProtKB-EC"/>
</dbReference>
<dbReference type="Proteomes" id="UP000003167">
    <property type="component" value="Unassembled WGS sequence"/>
</dbReference>
<evidence type="ECO:0000256" key="9">
    <source>
        <dbReference type="ARBA" id="ARBA00067498"/>
    </source>
</evidence>
<evidence type="ECO:0000259" key="10">
    <source>
        <dbReference type="SMART" id="SM01217"/>
    </source>
</evidence>
<dbReference type="FunFam" id="2.60.40.10:FF:000495">
    <property type="entry name" value="Periplasmic beta-glucosidase"/>
    <property type="match status" value="1"/>
</dbReference>
<dbReference type="Gene3D" id="3.40.50.1700">
    <property type="entry name" value="Glycoside hydrolase family 3 C-terminal domain"/>
    <property type="match status" value="1"/>
</dbReference>
<keyword evidence="5" id="KW-0732">Signal</keyword>
<dbReference type="InterPro" id="IPR013783">
    <property type="entry name" value="Ig-like_fold"/>
</dbReference>
<comment type="caution">
    <text evidence="11">The sequence shown here is derived from an EMBL/GenBank/DDBJ whole genome shotgun (WGS) entry which is preliminary data.</text>
</comment>
<accession>H1HN62</accession>
<dbReference type="NCBIfam" id="NF011678">
    <property type="entry name" value="PRK15098.1"/>
    <property type="match status" value="1"/>
</dbReference>
<organism evidence="11 12">
    <name type="scientific">Segatella maculosa OT 289</name>
    <dbReference type="NCBI Taxonomy" id="999422"/>
    <lineage>
        <taxon>Bacteria</taxon>
        <taxon>Pseudomonadati</taxon>
        <taxon>Bacteroidota</taxon>
        <taxon>Bacteroidia</taxon>
        <taxon>Bacteroidales</taxon>
        <taxon>Prevotellaceae</taxon>
        <taxon>Segatella</taxon>
    </lineage>
</organism>
<keyword evidence="6" id="KW-0574">Periplasm</keyword>
<dbReference type="InterPro" id="IPR051915">
    <property type="entry name" value="Cellulose_Degrad_GH3"/>
</dbReference>
<dbReference type="AlphaFoldDB" id="H1HN62"/>
<sequence length="739" mass="81911">MTASISSLNKKKHKEKEYFISSLMARMTLKEKIAQLNLVTPTAGTGPFKTKRALEKLKDGTAGNVLSLRGTAESIREKEAFAEQTRLKIPMLSALDIIHGYKTVFPIPLGLSCTWDSVLIKKTARIAAIEATAIGYNNTYSPMVDITRDPRWGRVMEGSGEDPYLGSVIARAMVKGYQGENLDASTSLLACVKHFGMYGAIEAGRDYNTTDMSRVTMYNVYLPPYKAAVEAGAGSVMTSFNDVEGIPSTANKWLLTDLLRNQWGFKGFMVTDYNAVQELIPHGVAADYEEAAEKAIKAGTDMDMASECYSMFMEKLVTEGHIDTSYINRACRRVLEVKYDLGLFNDPYKGYQKGLAERVILSKEHKAVAREATQRAMVLLKNERQTLPLRPDSRVALIGPFLDNKAEMLSMWSPDGVIDSVVSIVAGMKKQFREVKTAVGTYMNDDPALKSFEPFDSAQQAKMIAEAVELAHQSDVVVAVLGESRWLSGEARSMTKISMPACQKELLKALKKTGKPVILVLLSGRPMVLTDIIPHADAIIAAWRPGTMAGDAIADVLSGKYNPSGKLTMTFPRSVGQIPIYYNHKNTGRPFKDGDRGQFKSKYLDEMNSPLFPFGYGLSYTTFRYGDIVLSDTIVNGAKKHITASISVTNTGKYSGEETVQLYINDPVASITRPVKELKDYQKVMLAPGETKKITFNITPEALKFYNHHLVYDWEPGLFNLYIGTNSDDVKEAHFVWNK</sequence>
<comment type="subcellular location">
    <subcellularLocation>
        <location evidence="2">Periplasm</location>
    </subcellularLocation>
</comment>
<dbReference type="GO" id="GO:0042597">
    <property type="term" value="C:periplasmic space"/>
    <property type="evidence" value="ECO:0007669"/>
    <property type="project" value="UniProtKB-SubCell"/>
</dbReference>
<gene>
    <name evidence="11" type="ORF">HMPREF9944_01606</name>
</gene>
<dbReference type="SUPFAM" id="SSF51445">
    <property type="entry name" value="(Trans)glycosidases"/>
    <property type="match status" value="1"/>
</dbReference>
<dbReference type="InterPro" id="IPR036962">
    <property type="entry name" value="Glyco_hydro_3_N_sf"/>
</dbReference>
<dbReference type="PATRIC" id="fig|999422.3.peg.1685"/>
<dbReference type="Pfam" id="PF01915">
    <property type="entry name" value="Glyco_hydro_3_C"/>
    <property type="match status" value="1"/>
</dbReference>
<keyword evidence="7" id="KW-0378">Hydrolase</keyword>
<evidence type="ECO:0000313" key="11">
    <source>
        <dbReference type="EMBL" id="EHO69749.1"/>
    </source>
</evidence>
<dbReference type="Pfam" id="PF00933">
    <property type="entry name" value="Glyco_hydro_3"/>
    <property type="match status" value="1"/>
</dbReference>
<dbReference type="HOGENOM" id="CLU_004542_5_1_10"/>
<evidence type="ECO:0000256" key="3">
    <source>
        <dbReference type="ARBA" id="ARBA00005336"/>
    </source>
</evidence>
<keyword evidence="12" id="KW-1185">Reference proteome</keyword>
<dbReference type="PRINTS" id="PR00133">
    <property type="entry name" value="GLHYDRLASE3"/>
</dbReference>
<dbReference type="SMART" id="SM01217">
    <property type="entry name" value="Fn3_like"/>
    <property type="match status" value="1"/>
</dbReference>
<keyword evidence="8" id="KW-0326">Glycosidase</keyword>
<comment type="catalytic activity">
    <reaction evidence="1">
        <text>Hydrolysis of terminal, non-reducing beta-D-glucosyl residues with release of beta-D-glucose.</text>
        <dbReference type="EC" id="3.2.1.21"/>
    </reaction>
</comment>
<dbReference type="InterPro" id="IPR026891">
    <property type="entry name" value="Fn3-like"/>
</dbReference>
<dbReference type="Gene3D" id="3.20.20.300">
    <property type="entry name" value="Glycoside hydrolase, family 3, N-terminal domain"/>
    <property type="match status" value="1"/>
</dbReference>
<dbReference type="STRING" id="999422.HMPREF9944_01606"/>
<dbReference type="Gene3D" id="2.60.40.10">
    <property type="entry name" value="Immunoglobulins"/>
    <property type="match status" value="1"/>
</dbReference>
<evidence type="ECO:0000256" key="8">
    <source>
        <dbReference type="ARBA" id="ARBA00023295"/>
    </source>
</evidence>
<evidence type="ECO:0000256" key="4">
    <source>
        <dbReference type="ARBA" id="ARBA00012744"/>
    </source>
</evidence>
<dbReference type="FunFam" id="3.20.20.300:FF:000005">
    <property type="entry name" value="Periplasmic beta-glucosidase"/>
    <property type="match status" value="1"/>
</dbReference>
<feature type="domain" description="Fibronectin type III-like" evidence="10">
    <location>
        <begin position="658"/>
        <end position="727"/>
    </location>
</feature>
<dbReference type="SUPFAM" id="SSF52279">
    <property type="entry name" value="Beta-D-glucan exohydrolase, C-terminal domain"/>
    <property type="match status" value="1"/>
</dbReference>
<protein>
    <recommendedName>
        <fullName evidence="9">Periplasmic beta-glucosidase</fullName>
        <ecNumber evidence="4">3.2.1.21</ecNumber>
    </recommendedName>
</protein>
<reference evidence="11 12" key="1">
    <citation type="submission" date="2011-12" db="EMBL/GenBank/DDBJ databases">
        <title>The Genome Sequence of Prevotella maculosa OT 289.</title>
        <authorList>
            <consortium name="The Broad Institute Genome Sequencing Platform"/>
            <person name="Earl A."/>
            <person name="Ward D."/>
            <person name="Feldgarden M."/>
            <person name="Gevers D."/>
            <person name="Izard J."/>
            <person name="Blanton J.M."/>
            <person name="Mathney J."/>
            <person name="Tanner A.C."/>
            <person name="Dewhirst F.E."/>
            <person name="Young S.K."/>
            <person name="Zeng Q."/>
            <person name="Gargeya S."/>
            <person name="Fitzgerald M."/>
            <person name="Haas B."/>
            <person name="Abouelleil A."/>
            <person name="Alvarado L."/>
            <person name="Arachchi H.M."/>
            <person name="Berlin A."/>
            <person name="Chapman S.B."/>
            <person name="Gearin G."/>
            <person name="Goldberg J."/>
            <person name="Griggs A."/>
            <person name="Gujja S."/>
            <person name="Hansen M."/>
            <person name="Heiman D."/>
            <person name="Howarth C."/>
            <person name="Larimer J."/>
            <person name="Lui A."/>
            <person name="MacDonald P.J.P."/>
            <person name="McCowen C."/>
            <person name="Montmayeur A."/>
            <person name="Murphy C."/>
            <person name="Neiman D."/>
            <person name="Pearson M."/>
            <person name="Priest M."/>
            <person name="Roberts A."/>
            <person name="Saif S."/>
            <person name="Shea T."/>
            <person name="Sisk P."/>
            <person name="Stolte C."/>
            <person name="Sykes S."/>
            <person name="Wortman J."/>
            <person name="Nusbaum C."/>
            <person name="Birren B."/>
        </authorList>
    </citation>
    <scope>NUCLEOTIDE SEQUENCE [LARGE SCALE GENOMIC DNA]</scope>
    <source>
        <strain evidence="11 12">OT 289</strain>
    </source>
</reference>
<dbReference type="InterPro" id="IPR002772">
    <property type="entry name" value="Glyco_hydro_3_C"/>
</dbReference>
<dbReference type="EC" id="3.2.1.21" evidence="4"/>
<evidence type="ECO:0000256" key="5">
    <source>
        <dbReference type="ARBA" id="ARBA00022729"/>
    </source>
</evidence>
<dbReference type="EMBL" id="AGEK01000028">
    <property type="protein sequence ID" value="EHO69749.1"/>
    <property type="molecule type" value="Genomic_DNA"/>
</dbReference>
<dbReference type="PANTHER" id="PTHR30620">
    <property type="entry name" value="PERIPLASMIC BETA-GLUCOSIDASE-RELATED"/>
    <property type="match status" value="1"/>
</dbReference>
<evidence type="ECO:0000256" key="6">
    <source>
        <dbReference type="ARBA" id="ARBA00022764"/>
    </source>
</evidence>
<comment type="similarity">
    <text evidence="3">Belongs to the glycosyl hydrolase 3 family.</text>
</comment>
<evidence type="ECO:0000256" key="2">
    <source>
        <dbReference type="ARBA" id="ARBA00004418"/>
    </source>
</evidence>
<evidence type="ECO:0000256" key="7">
    <source>
        <dbReference type="ARBA" id="ARBA00022801"/>
    </source>
</evidence>
<evidence type="ECO:0000256" key="1">
    <source>
        <dbReference type="ARBA" id="ARBA00000448"/>
    </source>
</evidence>
<evidence type="ECO:0000313" key="12">
    <source>
        <dbReference type="Proteomes" id="UP000003167"/>
    </source>
</evidence>
<name>H1HN62_9BACT</name>
<proteinExistence type="inferred from homology"/>
<dbReference type="GO" id="GO:0009251">
    <property type="term" value="P:glucan catabolic process"/>
    <property type="evidence" value="ECO:0007669"/>
    <property type="project" value="TreeGrafter"/>
</dbReference>
<dbReference type="InterPro" id="IPR036881">
    <property type="entry name" value="Glyco_hydro_3_C_sf"/>
</dbReference>
<dbReference type="InterPro" id="IPR001764">
    <property type="entry name" value="Glyco_hydro_3_N"/>
</dbReference>
<dbReference type="FunFam" id="3.40.50.1700:FF:000004">
    <property type="entry name" value="Periplasmic beta-glucosidase"/>
    <property type="match status" value="1"/>
</dbReference>